<dbReference type="InterPro" id="IPR040884">
    <property type="entry name" value="SLATT_1"/>
</dbReference>
<dbReference type="NCBIfam" id="NF033610">
    <property type="entry name" value="SLATT_3"/>
    <property type="match status" value="1"/>
</dbReference>
<protein>
    <submittedName>
        <fullName evidence="1">DUF4231 domain-containing protein</fullName>
    </submittedName>
</protein>
<organism evidence="1 2">
    <name type="scientific">Streptacidiphilus alkalitolerans</name>
    <dbReference type="NCBI Taxonomy" id="3342712"/>
    <lineage>
        <taxon>Bacteria</taxon>
        <taxon>Bacillati</taxon>
        <taxon>Actinomycetota</taxon>
        <taxon>Actinomycetes</taxon>
        <taxon>Kitasatosporales</taxon>
        <taxon>Streptomycetaceae</taxon>
        <taxon>Streptacidiphilus</taxon>
    </lineage>
</organism>
<dbReference type="Pfam" id="PF18181">
    <property type="entry name" value="SLATT_1"/>
    <property type="match status" value="1"/>
</dbReference>
<sequence length="301" mass="34194">MAPRQDPPRRREADLLPDPFWAADRASLRGQDYALHWYRWQLGLTLLAALFGVFPAHKVGGFNIVPLLSVACFLGAGGFALALHRRAPQEQWYQGRSAAESLKTLTWKYVVRARPFEGAAEAPLADKRFLDAVRDIPHPAPDGAEPEITRKMRDERRKPLRQRHELYLTERVYAQRTWYLSRADECDHKSHVWGLWIAVMFLVGIVVAVLEARYYPSLRALGLFSAGAATVTAWTQLKQFRPLASAYRLAAGELDRTATRLTRLDLTGTDAEESWSRLAGEAEDAISREHIVWRARSQHRG</sequence>
<dbReference type="InterPro" id="IPR041116">
    <property type="entry name" value="SLATT_3"/>
</dbReference>
<proteinExistence type="predicted"/>
<evidence type="ECO:0000313" key="2">
    <source>
        <dbReference type="Proteomes" id="UP001592582"/>
    </source>
</evidence>
<keyword evidence="2" id="KW-1185">Reference proteome</keyword>
<comment type="caution">
    <text evidence="1">The sequence shown here is derived from an EMBL/GenBank/DDBJ whole genome shotgun (WGS) entry which is preliminary data.</text>
</comment>
<gene>
    <name evidence="1" type="ORF">ACEZDG_08645</name>
</gene>
<dbReference type="NCBIfam" id="NF033634">
    <property type="entry name" value="SLATT_1"/>
    <property type="match status" value="1"/>
</dbReference>
<accession>A0ABV6V6R2</accession>
<evidence type="ECO:0000313" key="1">
    <source>
        <dbReference type="EMBL" id="MFC1409348.1"/>
    </source>
</evidence>
<name>A0ABV6V6R2_9ACTN</name>
<dbReference type="Proteomes" id="UP001592582">
    <property type="component" value="Unassembled WGS sequence"/>
</dbReference>
<dbReference type="EMBL" id="JBHEZX010000003">
    <property type="protein sequence ID" value="MFC1409348.1"/>
    <property type="molecule type" value="Genomic_DNA"/>
</dbReference>
<dbReference type="Pfam" id="PF18184">
    <property type="entry name" value="SLATT_3"/>
    <property type="match status" value="1"/>
</dbReference>
<reference evidence="1 2" key="1">
    <citation type="submission" date="2024-09" db="EMBL/GenBank/DDBJ databases">
        <authorList>
            <person name="Lee S.D."/>
        </authorList>
    </citation>
    <scope>NUCLEOTIDE SEQUENCE [LARGE SCALE GENOMIC DNA]</scope>
    <source>
        <strain evidence="1 2">N1-1</strain>
    </source>
</reference>